<keyword evidence="8 10" id="KW-0472">Membrane</keyword>
<dbReference type="PANTHER" id="PTHR10050">
    <property type="entry name" value="DOLICHYL-PHOSPHATE-MANNOSE--PROTEIN MANNOSYLTRANSFERASE"/>
    <property type="match status" value="1"/>
</dbReference>
<comment type="similarity">
    <text evidence="3 10">Belongs to the glycosyltransferase 39 family.</text>
</comment>
<keyword evidence="4 10" id="KW-0328">Glycosyltransferase</keyword>
<comment type="subcellular location">
    <subcellularLocation>
        <location evidence="10">Cell membrane</location>
    </subcellularLocation>
    <subcellularLocation>
        <location evidence="1">Endomembrane system</location>
        <topology evidence="1">Multi-pass membrane protein</topology>
    </subcellularLocation>
</comment>
<comment type="function">
    <text evidence="10">Protein O-mannosyltransferase that catalyzes the transfer of a single mannose residue from a polyprenol phospho-mannosyl lipidic donor to the hydroxyl group of selected serine and threonine residues in acceptor proteins.</text>
</comment>
<feature type="transmembrane region" description="Helical" evidence="10">
    <location>
        <begin position="474"/>
        <end position="495"/>
    </location>
</feature>
<dbReference type="Pfam" id="PF02366">
    <property type="entry name" value="PMT"/>
    <property type="match status" value="1"/>
</dbReference>
<evidence type="ECO:0000256" key="8">
    <source>
        <dbReference type="ARBA" id="ARBA00023136"/>
    </source>
</evidence>
<evidence type="ECO:0000256" key="2">
    <source>
        <dbReference type="ARBA" id="ARBA00004922"/>
    </source>
</evidence>
<feature type="transmembrane region" description="Helical" evidence="10">
    <location>
        <begin position="438"/>
        <end position="462"/>
    </location>
</feature>
<feature type="transmembrane region" description="Helical" evidence="10">
    <location>
        <begin position="391"/>
        <end position="408"/>
    </location>
</feature>
<protein>
    <recommendedName>
        <fullName evidence="9 10">Polyprenol-phosphate-mannose--protein mannosyltransferase</fullName>
        <ecNumber evidence="10">2.4.1.-</ecNumber>
    </recommendedName>
</protein>
<feature type="transmembrane region" description="Helical" evidence="10">
    <location>
        <begin position="238"/>
        <end position="256"/>
    </location>
</feature>
<dbReference type="Pfam" id="PF16192">
    <property type="entry name" value="PMT_4TMC"/>
    <property type="match status" value="1"/>
</dbReference>
<keyword evidence="5 10" id="KW-0808">Transferase</keyword>
<evidence type="ECO:0000256" key="3">
    <source>
        <dbReference type="ARBA" id="ARBA00007222"/>
    </source>
</evidence>
<comment type="caution">
    <text evidence="13">The sequence shown here is derived from an EMBL/GenBank/DDBJ whole genome shotgun (WGS) entry which is preliminary data.</text>
</comment>
<keyword evidence="10" id="KW-1003">Cell membrane</keyword>
<dbReference type="InterPro" id="IPR003342">
    <property type="entry name" value="ArnT-like_N"/>
</dbReference>
<evidence type="ECO:0000259" key="12">
    <source>
        <dbReference type="Pfam" id="PF16192"/>
    </source>
</evidence>
<gene>
    <name evidence="13" type="ORF">JOE56_000684</name>
</gene>
<name>A0ABS2SIB1_9MICO</name>
<evidence type="ECO:0000256" key="4">
    <source>
        <dbReference type="ARBA" id="ARBA00022676"/>
    </source>
</evidence>
<dbReference type="EC" id="2.4.1.-" evidence="10"/>
<feature type="transmembrane region" description="Helical" evidence="10">
    <location>
        <begin position="277"/>
        <end position="300"/>
    </location>
</feature>
<dbReference type="InterPro" id="IPR027005">
    <property type="entry name" value="PMT-like"/>
</dbReference>
<proteinExistence type="inferred from homology"/>
<evidence type="ECO:0000256" key="7">
    <source>
        <dbReference type="ARBA" id="ARBA00022989"/>
    </source>
</evidence>
<feature type="domain" description="ArnT-like N-terminal" evidence="11">
    <location>
        <begin position="31"/>
        <end position="254"/>
    </location>
</feature>
<evidence type="ECO:0000256" key="5">
    <source>
        <dbReference type="ARBA" id="ARBA00022679"/>
    </source>
</evidence>
<organism evidence="13 14">
    <name type="scientific">Brevibacterium paucivorans</name>
    <dbReference type="NCBI Taxonomy" id="170994"/>
    <lineage>
        <taxon>Bacteria</taxon>
        <taxon>Bacillati</taxon>
        <taxon>Actinomycetota</taxon>
        <taxon>Actinomycetes</taxon>
        <taxon>Micrococcales</taxon>
        <taxon>Brevibacteriaceae</taxon>
        <taxon>Brevibacterium</taxon>
    </lineage>
</organism>
<keyword evidence="14" id="KW-1185">Reference proteome</keyword>
<evidence type="ECO:0000256" key="6">
    <source>
        <dbReference type="ARBA" id="ARBA00022692"/>
    </source>
</evidence>
<evidence type="ECO:0000313" key="14">
    <source>
        <dbReference type="Proteomes" id="UP000809290"/>
    </source>
</evidence>
<feature type="domain" description="Protein O-mannosyl-transferase C-terminal four TM" evidence="12">
    <location>
        <begin position="327"/>
        <end position="514"/>
    </location>
</feature>
<dbReference type="RefSeq" id="WP_204514842.1">
    <property type="nucleotide sequence ID" value="NZ_JAFBCP010000001.1"/>
</dbReference>
<dbReference type="EMBL" id="JAFBCP010000001">
    <property type="protein sequence ID" value="MBM7815990.1"/>
    <property type="molecule type" value="Genomic_DNA"/>
</dbReference>
<evidence type="ECO:0000259" key="11">
    <source>
        <dbReference type="Pfam" id="PF02366"/>
    </source>
</evidence>
<accession>A0ABS2SIB1</accession>
<dbReference type="InterPro" id="IPR032421">
    <property type="entry name" value="PMT_4TMC"/>
</dbReference>
<keyword evidence="6 10" id="KW-0812">Transmembrane</keyword>
<feature type="transmembrane region" description="Helical" evidence="10">
    <location>
        <begin position="116"/>
        <end position="134"/>
    </location>
</feature>
<dbReference type="Proteomes" id="UP000809290">
    <property type="component" value="Unassembled WGS sequence"/>
</dbReference>
<feature type="transmembrane region" description="Helical" evidence="10">
    <location>
        <begin position="168"/>
        <end position="186"/>
    </location>
</feature>
<feature type="transmembrane region" description="Helical" evidence="10">
    <location>
        <begin position="22"/>
        <end position="40"/>
    </location>
</feature>
<evidence type="ECO:0000256" key="10">
    <source>
        <dbReference type="RuleBase" id="RU367007"/>
    </source>
</evidence>
<dbReference type="GO" id="GO:0016740">
    <property type="term" value="F:transferase activity"/>
    <property type="evidence" value="ECO:0007669"/>
    <property type="project" value="UniProtKB-KW"/>
</dbReference>
<feature type="transmembrane region" description="Helical" evidence="10">
    <location>
        <begin position="140"/>
        <end position="156"/>
    </location>
</feature>
<reference evidence="13 14" key="1">
    <citation type="submission" date="2021-01" db="EMBL/GenBank/DDBJ databases">
        <title>Sequencing the genomes of 1000 actinobacteria strains.</title>
        <authorList>
            <person name="Klenk H.-P."/>
        </authorList>
    </citation>
    <scope>NUCLEOTIDE SEQUENCE [LARGE SCALE GENOMIC DNA]</scope>
    <source>
        <strain evidence="13 14">DSM 13657</strain>
    </source>
</reference>
<keyword evidence="7 10" id="KW-1133">Transmembrane helix</keyword>
<dbReference type="PANTHER" id="PTHR10050:SF46">
    <property type="entry name" value="PROTEIN O-MANNOSYL-TRANSFERASE 2"/>
    <property type="match status" value="1"/>
</dbReference>
<evidence type="ECO:0000256" key="9">
    <source>
        <dbReference type="ARBA" id="ARBA00093617"/>
    </source>
</evidence>
<comment type="pathway">
    <text evidence="2 10">Protein modification; protein glycosylation.</text>
</comment>
<evidence type="ECO:0000313" key="13">
    <source>
        <dbReference type="EMBL" id="MBM7815990.1"/>
    </source>
</evidence>
<evidence type="ECO:0000256" key="1">
    <source>
        <dbReference type="ARBA" id="ARBA00004127"/>
    </source>
</evidence>
<sequence>MVSSKRIPTKHVLSHDALRNPIGWAIATGLAVIAAILRMIGLGHPKELIFDETYYVKDAYSLWKYGTERAWPEEPNPDFVTGNPMPLDDPGYVVHPPLGKWMLSVGQMIFGQDSSFGWRFSAAIVGALTVFIIVRLAIRLFGSVWMGFIAGLLLMTDGEHFVHSRTALLDLFLMFFVLLGFWLLVIDRDYARSRMVELTTGSSQKESAALSTFGPHLGWRPWRLAAGVALGCAMGVKWSGLYALAVFGIMIVVWDVRNRYLARVKYPVRGMLVRDSVPAFMSLVPVAFVAYVLCWSGWIFTGKGYDRHWAQEHQGWWSWLPDWIPSLAHYHHSAYKFHVGLSSEHPYASNPWGWIVQWRPTSFYYRSPEPGQDGCVWDKCSAAITSVGNPALWGVATIALVIVVLAWLVRQDWRAGGIIAGMVATWAPWFTYQDRTIFTFYTIVMVPFVVLAVTYCLGLVWGRGRPTGSLRARRVVVGVFLAVAVILFAYFWPLYTGITVPYDSWRQHMFNPSWI</sequence>